<protein>
    <submittedName>
        <fullName evidence="4">Class III aminotransferase</fullName>
    </submittedName>
</protein>
<dbReference type="Gene3D" id="3.90.1150.10">
    <property type="entry name" value="Aspartate Aminotransferase, domain 1"/>
    <property type="match status" value="1"/>
</dbReference>
<evidence type="ECO:0000256" key="2">
    <source>
        <dbReference type="ARBA" id="ARBA00022898"/>
    </source>
</evidence>
<name>A0A1Y2BIG6_9TREE</name>
<evidence type="ECO:0000313" key="4">
    <source>
        <dbReference type="EMBL" id="ORY34581.1"/>
    </source>
</evidence>
<sequence>MSPIALPTLPTPPLSPPSFTSKVTGSALLHHATPQPVATSASSLTFTLQDGTEIIDGVGGAAVACLGAGNTEIVQAMTEQATKLSYCYHQLMGNEPSEQLGKFLCDRSQGAFVSAAFLNSGSEAIEAAIKLCRQYWVEKGQPQRKYIIARFPSYHGNTLGALAVGNIPARRDMYTPLLSTTAFHHVPSPTYLRSHLPDESETSYSARLASELDAKIRELGPENIMAFFAEPVVGAALGVMPPPSGYFPAISKVVRGHDILLVMDEVMSGMGRCGSLFAHQAVAEGIKPDICAIAKGLGAGYVTISGILVGDKVQRVVKQAGQWKSSHTYQNHPINCAVALKVCQIVERDQLLQNVRQRGDQMRAELRDGLKGVQRVFDIRGKGLFTGIELDAPSSLSPRFAARVKEKCFQNGLLILGLSGTIDGKEGEALVIAPAYIISAEQVSQMVSVLVKSIKASVSELEA</sequence>
<dbReference type="GO" id="GO:0008483">
    <property type="term" value="F:transaminase activity"/>
    <property type="evidence" value="ECO:0007669"/>
    <property type="project" value="UniProtKB-KW"/>
</dbReference>
<reference evidence="4 5" key="1">
    <citation type="submission" date="2016-07" db="EMBL/GenBank/DDBJ databases">
        <title>Pervasive Adenine N6-methylation of Active Genes in Fungi.</title>
        <authorList>
            <consortium name="DOE Joint Genome Institute"/>
            <person name="Mondo S.J."/>
            <person name="Dannebaum R.O."/>
            <person name="Kuo R.C."/>
            <person name="Labutti K."/>
            <person name="Haridas S."/>
            <person name="Kuo A."/>
            <person name="Salamov A."/>
            <person name="Ahrendt S.R."/>
            <person name="Lipzen A."/>
            <person name="Sullivan W."/>
            <person name="Andreopoulos W.B."/>
            <person name="Clum A."/>
            <person name="Lindquist E."/>
            <person name="Daum C."/>
            <person name="Ramamoorthy G.K."/>
            <person name="Gryganskyi A."/>
            <person name="Culley D."/>
            <person name="Magnuson J.K."/>
            <person name="James T.Y."/>
            <person name="O'Malley M.A."/>
            <person name="Stajich J.E."/>
            <person name="Spatafora J.W."/>
            <person name="Visel A."/>
            <person name="Grigoriev I.V."/>
        </authorList>
    </citation>
    <scope>NUCLEOTIDE SEQUENCE [LARGE SCALE GENOMIC DNA]</scope>
    <source>
        <strain evidence="4 5">68-887.2</strain>
    </source>
</reference>
<dbReference type="PANTHER" id="PTHR43094">
    <property type="entry name" value="AMINOTRANSFERASE"/>
    <property type="match status" value="1"/>
</dbReference>
<dbReference type="EMBL" id="MCFC01000002">
    <property type="protein sequence ID" value="ORY34581.1"/>
    <property type="molecule type" value="Genomic_DNA"/>
</dbReference>
<dbReference type="GO" id="GO:0005829">
    <property type="term" value="C:cytosol"/>
    <property type="evidence" value="ECO:0007669"/>
    <property type="project" value="TreeGrafter"/>
</dbReference>
<organism evidence="4 5">
    <name type="scientific">Naematelia encephala</name>
    <dbReference type="NCBI Taxonomy" id="71784"/>
    <lineage>
        <taxon>Eukaryota</taxon>
        <taxon>Fungi</taxon>
        <taxon>Dikarya</taxon>
        <taxon>Basidiomycota</taxon>
        <taxon>Agaricomycotina</taxon>
        <taxon>Tremellomycetes</taxon>
        <taxon>Tremellales</taxon>
        <taxon>Naemateliaceae</taxon>
        <taxon>Naematelia</taxon>
    </lineage>
</organism>
<keyword evidence="5" id="KW-1185">Reference proteome</keyword>
<dbReference type="PANTHER" id="PTHR43094:SF1">
    <property type="entry name" value="AMINOTRANSFERASE CLASS-III"/>
    <property type="match status" value="1"/>
</dbReference>
<dbReference type="InParanoid" id="A0A1Y2BIG6"/>
<keyword evidence="2 3" id="KW-0663">Pyridoxal phosphate</keyword>
<keyword evidence="4" id="KW-0032">Aminotransferase</keyword>
<dbReference type="STRING" id="71784.A0A1Y2BIG6"/>
<gene>
    <name evidence="4" type="ORF">BCR39DRAFT_116321</name>
</gene>
<evidence type="ECO:0000313" key="5">
    <source>
        <dbReference type="Proteomes" id="UP000193986"/>
    </source>
</evidence>
<dbReference type="InterPro" id="IPR015422">
    <property type="entry name" value="PyrdxlP-dep_Trfase_small"/>
</dbReference>
<comment type="similarity">
    <text evidence="1 3">Belongs to the class-III pyridoxal-phosphate-dependent aminotransferase family.</text>
</comment>
<dbReference type="Proteomes" id="UP000193986">
    <property type="component" value="Unassembled WGS sequence"/>
</dbReference>
<accession>A0A1Y2BIG6</accession>
<dbReference type="AlphaFoldDB" id="A0A1Y2BIG6"/>
<dbReference type="Gene3D" id="3.40.640.10">
    <property type="entry name" value="Type I PLP-dependent aspartate aminotransferase-like (Major domain)"/>
    <property type="match status" value="1"/>
</dbReference>
<dbReference type="GO" id="GO:0030170">
    <property type="term" value="F:pyridoxal phosphate binding"/>
    <property type="evidence" value="ECO:0007669"/>
    <property type="project" value="InterPro"/>
</dbReference>
<evidence type="ECO:0000256" key="3">
    <source>
        <dbReference type="RuleBase" id="RU003560"/>
    </source>
</evidence>
<dbReference type="CDD" id="cd00610">
    <property type="entry name" value="OAT_like"/>
    <property type="match status" value="1"/>
</dbReference>
<evidence type="ECO:0000256" key="1">
    <source>
        <dbReference type="ARBA" id="ARBA00008954"/>
    </source>
</evidence>
<comment type="caution">
    <text evidence="4">The sequence shown here is derived from an EMBL/GenBank/DDBJ whole genome shotgun (WGS) entry which is preliminary data.</text>
</comment>
<dbReference type="InterPro" id="IPR015424">
    <property type="entry name" value="PyrdxlP-dep_Trfase"/>
</dbReference>
<dbReference type="InterPro" id="IPR005814">
    <property type="entry name" value="Aminotrans_3"/>
</dbReference>
<dbReference type="InterPro" id="IPR015421">
    <property type="entry name" value="PyrdxlP-dep_Trfase_major"/>
</dbReference>
<dbReference type="OrthoDB" id="10261433at2759"/>
<dbReference type="Pfam" id="PF00202">
    <property type="entry name" value="Aminotran_3"/>
    <property type="match status" value="1"/>
</dbReference>
<dbReference type="SUPFAM" id="SSF53383">
    <property type="entry name" value="PLP-dependent transferases"/>
    <property type="match status" value="1"/>
</dbReference>
<proteinExistence type="inferred from homology"/>
<keyword evidence="4" id="KW-0808">Transferase</keyword>